<dbReference type="OrthoDB" id="10264848at2759"/>
<dbReference type="InterPro" id="IPR037191">
    <property type="entry name" value="VPS9_dom_sf"/>
</dbReference>
<dbReference type="Gene3D" id="1.20.1050.80">
    <property type="entry name" value="VPS9 domain"/>
    <property type="match status" value="1"/>
</dbReference>
<sequence length="631" mass="68992">MALTPEPDTLEQKPVFHTPTVGTTRSWLAEKASYGIEDPESEHFTDPLGIKSEQTTKSNAAASATIDSGHDSMANTSNASSTANPTLVRAKSRTVARKPVSVRKPSSSGDLMGGEPTQLTSASLAGYQLPPVLGHMVEQFIQSLKEPKFAAPLEPTAVAELYQQFYTFFASKADHYLQTGGNLPPKKREIQMETYEEIAEKKRERALRPVRLREYIETAEARACANVYERIFQPGVGDDVERSEGIQARVKAIRELPVTFRHFDFDIKGSVLLEGLTDQEVEDIIYDKLKPAGEEFKHINDARCNTPLKKLEHFVQGHKLVVQALTEIFPQSSSTSADMILPALIYTLVVFEVDALWLNLAFICRFRNASFVDGEPSYVLTNIQAATGFLESANYESLGITDKPAESATVLNSDPFPNGRVPILDLNLQLPPPTTSKYDKQAGGSSTRRAAASLLHSNDFVISADQAFKNIGASFGNSYKFFWNKNDKSSSAASTVGSAGVADGGLPLLSDSKRETGSCSAIPVTPTGGSDEHYQKSPGSATSAAESLASQHLLNRFTNKIKPAFANTSSSSAGNQGFPTADSSETKIPRPLTRLIKKDWQDLKLGEIRELHEDYKRLVGYLESLNAFDKR</sequence>
<accession>A0A0J9XCK6</accession>
<dbReference type="SUPFAM" id="SSF109993">
    <property type="entry name" value="VPS9 domain"/>
    <property type="match status" value="1"/>
</dbReference>
<reference evidence="3" key="1">
    <citation type="submission" date="2014-03" db="EMBL/GenBank/DDBJ databases">
        <authorList>
            <person name="Casaregola S."/>
        </authorList>
    </citation>
    <scope>NUCLEOTIDE SEQUENCE [LARGE SCALE GENOMIC DNA]</scope>
    <source>
        <strain evidence="3">CLIB 918</strain>
    </source>
</reference>
<organism evidence="3 4">
    <name type="scientific">Geotrichum candidum</name>
    <name type="common">Oospora lactis</name>
    <name type="synonym">Dipodascus geotrichum</name>
    <dbReference type="NCBI Taxonomy" id="1173061"/>
    <lineage>
        <taxon>Eukaryota</taxon>
        <taxon>Fungi</taxon>
        <taxon>Dikarya</taxon>
        <taxon>Ascomycota</taxon>
        <taxon>Saccharomycotina</taxon>
        <taxon>Dipodascomycetes</taxon>
        <taxon>Dipodascales</taxon>
        <taxon>Dipodascaceae</taxon>
        <taxon>Geotrichum</taxon>
    </lineage>
</organism>
<dbReference type="Pfam" id="PF02204">
    <property type="entry name" value="VPS9"/>
    <property type="match status" value="1"/>
</dbReference>
<feature type="region of interest" description="Disordered" evidence="1">
    <location>
        <begin position="507"/>
        <end position="540"/>
    </location>
</feature>
<dbReference type="GO" id="GO:0005085">
    <property type="term" value="F:guanyl-nucleotide exchange factor activity"/>
    <property type="evidence" value="ECO:0007669"/>
    <property type="project" value="InterPro"/>
</dbReference>
<feature type="compositionally biased region" description="Low complexity" evidence="1">
    <location>
        <begin position="74"/>
        <end position="86"/>
    </location>
</feature>
<dbReference type="PANTHER" id="PTHR23101">
    <property type="entry name" value="RAB GDP/GTP EXCHANGE FACTOR"/>
    <property type="match status" value="1"/>
</dbReference>
<feature type="compositionally biased region" description="Polar residues" evidence="1">
    <location>
        <begin position="52"/>
        <end position="66"/>
    </location>
</feature>
<evidence type="ECO:0000256" key="1">
    <source>
        <dbReference type="SAM" id="MobiDB-lite"/>
    </source>
</evidence>
<dbReference type="AlphaFoldDB" id="A0A0J9XCK6"/>
<evidence type="ECO:0000259" key="2">
    <source>
        <dbReference type="PROSITE" id="PS51205"/>
    </source>
</evidence>
<feature type="region of interest" description="Disordered" evidence="1">
    <location>
        <begin position="565"/>
        <end position="586"/>
    </location>
</feature>
<dbReference type="InterPro" id="IPR003123">
    <property type="entry name" value="VPS9"/>
</dbReference>
<dbReference type="GO" id="GO:0030139">
    <property type="term" value="C:endocytic vesicle"/>
    <property type="evidence" value="ECO:0007669"/>
    <property type="project" value="TreeGrafter"/>
</dbReference>
<dbReference type="InterPro" id="IPR045046">
    <property type="entry name" value="Vps9-like"/>
</dbReference>
<comment type="caution">
    <text evidence="3">The sequence shown here is derived from an EMBL/GenBank/DDBJ whole genome shotgun (WGS) entry which is preliminary data.</text>
</comment>
<dbReference type="GO" id="GO:0031267">
    <property type="term" value="F:small GTPase binding"/>
    <property type="evidence" value="ECO:0007669"/>
    <property type="project" value="TreeGrafter"/>
</dbReference>
<feature type="region of interest" description="Disordered" evidence="1">
    <location>
        <begin position="34"/>
        <end position="114"/>
    </location>
</feature>
<dbReference type="SMART" id="SM00167">
    <property type="entry name" value="VPS9"/>
    <property type="match status" value="1"/>
</dbReference>
<evidence type="ECO:0000313" key="3">
    <source>
        <dbReference type="EMBL" id="CDO55074.1"/>
    </source>
</evidence>
<dbReference type="GO" id="GO:0005829">
    <property type="term" value="C:cytosol"/>
    <property type="evidence" value="ECO:0007669"/>
    <property type="project" value="TreeGrafter"/>
</dbReference>
<dbReference type="PANTHER" id="PTHR23101:SF25">
    <property type="entry name" value="GTPASE-ACTIVATING PROTEIN AND VPS9 DOMAIN-CONTAINING PROTEIN 1"/>
    <property type="match status" value="1"/>
</dbReference>
<dbReference type="GO" id="GO:0016192">
    <property type="term" value="P:vesicle-mediated transport"/>
    <property type="evidence" value="ECO:0007669"/>
    <property type="project" value="InterPro"/>
</dbReference>
<gene>
    <name evidence="3" type="ORF">BN980_GECA09s03761g</name>
</gene>
<dbReference type="PROSITE" id="PS51205">
    <property type="entry name" value="VPS9"/>
    <property type="match status" value="1"/>
</dbReference>
<dbReference type="EMBL" id="CCBN010000009">
    <property type="protein sequence ID" value="CDO55074.1"/>
    <property type="molecule type" value="Genomic_DNA"/>
</dbReference>
<proteinExistence type="predicted"/>
<dbReference type="Proteomes" id="UP000242525">
    <property type="component" value="Unassembled WGS sequence"/>
</dbReference>
<dbReference type="STRING" id="1173061.A0A0J9XCK6"/>
<protein>
    <submittedName>
        <fullName evidence="3">Similar to Saccharomyces cerevisiae YML097C VPS9 A guanine nucleotide exchange factor involved in vesicle-mediated vacuolar protein transport</fullName>
    </submittedName>
</protein>
<keyword evidence="4" id="KW-1185">Reference proteome</keyword>
<name>A0A0J9XCK6_GEOCN</name>
<feature type="compositionally biased region" description="Polar residues" evidence="1">
    <location>
        <begin position="566"/>
        <end position="583"/>
    </location>
</feature>
<feature type="domain" description="VPS9" evidence="2">
    <location>
        <begin position="240"/>
        <end position="399"/>
    </location>
</feature>
<evidence type="ECO:0000313" key="4">
    <source>
        <dbReference type="Proteomes" id="UP000242525"/>
    </source>
</evidence>